<evidence type="ECO:0000313" key="3">
    <source>
        <dbReference type="Proteomes" id="UP001163687"/>
    </source>
</evidence>
<dbReference type="KEGG" id="cmic:caldi_00300"/>
<accession>A0AA35G6Q7</accession>
<protein>
    <recommendedName>
        <fullName evidence="4">DUF2619 domain-containing protein</fullName>
    </recommendedName>
</protein>
<organism evidence="2 3">
    <name type="scientific">Caldinitratiruptor microaerophilus</name>
    <dbReference type="NCBI Taxonomy" id="671077"/>
    <lineage>
        <taxon>Bacteria</taxon>
        <taxon>Bacillati</taxon>
        <taxon>Bacillota</taxon>
        <taxon>Clostridia</taxon>
        <taxon>Eubacteriales</taxon>
        <taxon>Symbiobacteriaceae</taxon>
        <taxon>Caldinitratiruptor</taxon>
    </lineage>
</organism>
<evidence type="ECO:0000256" key="1">
    <source>
        <dbReference type="SAM" id="Phobius"/>
    </source>
</evidence>
<keyword evidence="1" id="KW-1133">Transmembrane helix</keyword>
<evidence type="ECO:0000313" key="2">
    <source>
        <dbReference type="EMBL" id="BDG58940.1"/>
    </source>
</evidence>
<dbReference type="EMBL" id="AP025628">
    <property type="protein sequence ID" value="BDG58940.1"/>
    <property type="molecule type" value="Genomic_DNA"/>
</dbReference>
<feature type="transmembrane region" description="Helical" evidence="1">
    <location>
        <begin position="69"/>
        <end position="85"/>
    </location>
</feature>
<feature type="transmembrane region" description="Helical" evidence="1">
    <location>
        <begin position="40"/>
        <end position="63"/>
    </location>
</feature>
<dbReference type="Proteomes" id="UP001163687">
    <property type="component" value="Chromosome"/>
</dbReference>
<dbReference type="InterPro" id="IPR020390">
    <property type="entry name" value="Uncharacterised_YqhV"/>
</dbReference>
<evidence type="ECO:0008006" key="4">
    <source>
        <dbReference type="Google" id="ProtNLM"/>
    </source>
</evidence>
<reference evidence="2" key="1">
    <citation type="submission" date="2022-03" db="EMBL/GenBank/DDBJ databases">
        <title>Complete genome sequence of Caldinitratiruptor microaerophilus.</title>
        <authorList>
            <person name="Mukaiyama R."/>
            <person name="Nishiyama T."/>
            <person name="Ueda K."/>
        </authorList>
    </citation>
    <scope>NUCLEOTIDE SEQUENCE</scope>
    <source>
        <strain evidence="2">JCM 16183</strain>
    </source>
</reference>
<proteinExistence type="predicted"/>
<dbReference type="AlphaFoldDB" id="A0AA35G6Q7"/>
<feature type="transmembrane region" description="Helical" evidence="1">
    <location>
        <begin position="6"/>
        <end position="28"/>
    </location>
</feature>
<keyword evidence="1" id="KW-0472">Membrane</keyword>
<name>A0AA35G6Q7_9FIRM</name>
<keyword evidence="3" id="KW-1185">Reference proteome</keyword>
<gene>
    <name evidence="2" type="ORF">caldi_00300</name>
</gene>
<dbReference type="RefSeq" id="WP_264843065.1">
    <property type="nucleotide sequence ID" value="NZ_AP025628.1"/>
</dbReference>
<dbReference type="Pfam" id="PF10942">
    <property type="entry name" value="DUF2619"/>
    <property type="match status" value="1"/>
</dbReference>
<keyword evidence="1" id="KW-0812">Transmembrane</keyword>
<sequence>MEEPLVRGMIALRVISACIEVGAAAAMLRLNRAEQVLRLNALLGLVGPTVFLLVSALGLTALAGRVSPARFGLVALGVLLVLLGTRGSP</sequence>